<dbReference type="InterPro" id="IPR014748">
    <property type="entry name" value="Enoyl-CoA_hydra_C"/>
</dbReference>
<keyword evidence="2" id="KW-0456">Lyase</keyword>
<dbReference type="EMBL" id="JAUSUZ010000001">
    <property type="protein sequence ID" value="MDQ0370928.1"/>
    <property type="molecule type" value="Genomic_DNA"/>
</dbReference>
<dbReference type="Pfam" id="PF00378">
    <property type="entry name" value="ECH_1"/>
    <property type="match status" value="1"/>
</dbReference>
<dbReference type="InterPro" id="IPR001753">
    <property type="entry name" value="Enoyl-CoA_hydra/iso"/>
</dbReference>
<gene>
    <name evidence="4" type="ORF">J2S42_007597</name>
</gene>
<dbReference type="Proteomes" id="UP001240236">
    <property type="component" value="Unassembled WGS sequence"/>
</dbReference>
<dbReference type="AlphaFoldDB" id="A0AAE3W6T2"/>
<dbReference type="GO" id="GO:0006635">
    <property type="term" value="P:fatty acid beta-oxidation"/>
    <property type="evidence" value="ECO:0007669"/>
    <property type="project" value="TreeGrafter"/>
</dbReference>
<organism evidence="4 5">
    <name type="scientific">Catenuloplanes indicus</name>
    <dbReference type="NCBI Taxonomy" id="137267"/>
    <lineage>
        <taxon>Bacteria</taxon>
        <taxon>Bacillati</taxon>
        <taxon>Actinomycetota</taxon>
        <taxon>Actinomycetes</taxon>
        <taxon>Micromonosporales</taxon>
        <taxon>Micromonosporaceae</taxon>
        <taxon>Catenuloplanes</taxon>
    </lineage>
</organism>
<dbReference type="PROSITE" id="PS00166">
    <property type="entry name" value="ENOYL_COA_HYDRATASE"/>
    <property type="match status" value="1"/>
</dbReference>
<dbReference type="Gene3D" id="3.90.226.10">
    <property type="entry name" value="2-enoyl-CoA Hydratase, Chain A, domain 1"/>
    <property type="match status" value="1"/>
</dbReference>
<dbReference type="PANTHER" id="PTHR11941">
    <property type="entry name" value="ENOYL-COA HYDRATASE-RELATED"/>
    <property type="match status" value="1"/>
</dbReference>
<accession>A0AAE3W6T2</accession>
<evidence type="ECO:0000256" key="2">
    <source>
        <dbReference type="ARBA" id="ARBA00023239"/>
    </source>
</evidence>
<dbReference type="CDD" id="cd06558">
    <property type="entry name" value="crotonase-like"/>
    <property type="match status" value="1"/>
</dbReference>
<dbReference type="SUPFAM" id="SSF52096">
    <property type="entry name" value="ClpP/crotonase"/>
    <property type="match status" value="1"/>
</dbReference>
<dbReference type="Gene3D" id="1.10.12.10">
    <property type="entry name" value="Lyase 2-enoyl-coa Hydratase, Chain A, domain 2"/>
    <property type="match status" value="1"/>
</dbReference>
<protein>
    <submittedName>
        <fullName evidence="4">Enoyl-CoA hydratase/carnithine racemase</fullName>
    </submittedName>
</protein>
<dbReference type="RefSeq" id="WP_307247292.1">
    <property type="nucleotide sequence ID" value="NZ_JAUSUZ010000001.1"/>
</dbReference>
<proteinExistence type="inferred from homology"/>
<name>A0AAE3W6T2_9ACTN</name>
<evidence type="ECO:0000256" key="3">
    <source>
        <dbReference type="RuleBase" id="RU003707"/>
    </source>
</evidence>
<comment type="similarity">
    <text evidence="1 3">Belongs to the enoyl-CoA hydratase/isomerase family.</text>
</comment>
<dbReference type="PANTHER" id="PTHR11941:SF127">
    <property type="entry name" value="ENOYL-COA HYDRATASE ECHA18 (ENOYL HYDRASE) (UNSATURATED ACYL-COA HYDRATASE) (CROTONASE)-RELATED"/>
    <property type="match status" value="1"/>
</dbReference>
<evidence type="ECO:0000313" key="4">
    <source>
        <dbReference type="EMBL" id="MDQ0370928.1"/>
    </source>
</evidence>
<dbReference type="GO" id="GO:0016829">
    <property type="term" value="F:lyase activity"/>
    <property type="evidence" value="ECO:0007669"/>
    <property type="project" value="UniProtKB-KW"/>
</dbReference>
<reference evidence="4 5" key="1">
    <citation type="submission" date="2023-07" db="EMBL/GenBank/DDBJ databases">
        <title>Sequencing the genomes of 1000 actinobacteria strains.</title>
        <authorList>
            <person name="Klenk H.-P."/>
        </authorList>
    </citation>
    <scope>NUCLEOTIDE SEQUENCE [LARGE SCALE GENOMIC DNA]</scope>
    <source>
        <strain evidence="4 5">DSM 44709</strain>
    </source>
</reference>
<sequence>MTGHLDARVDGAVATVTITNPRKRNVMTADMWRALPSVLSALAADPAVRVLVLRGAGGTFCAGADLANIAEAYPGGEDSIVTRAEAALVTFPRPTIAYVEGYAIGGGCQLAVACDLRFADADAVFGVPPGKLGIVYPHASTRRLVSVVGAATAKYLLFSGDPVGAPQAAALGLVNEIATPGRLAEFTATIASRSPMSLAAAKAFVESDDPAVIDHWHRTGIASPDRVEGVTAFHEKRPPRF</sequence>
<evidence type="ECO:0000313" key="5">
    <source>
        <dbReference type="Proteomes" id="UP001240236"/>
    </source>
</evidence>
<dbReference type="InterPro" id="IPR018376">
    <property type="entry name" value="Enoyl-CoA_hyd/isom_CS"/>
</dbReference>
<keyword evidence="5" id="KW-1185">Reference proteome</keyword>
<dbReference type="InterPro" id="IPR029045">
    <property type="entry name" value="ClpP/crotonase-like_dom_sf"/>
</dbReference>
<comment type="caution">
    <text evidence="4">The sequence shown here is derived from an EMBL/GenBank/DDBJ whole genome shotgun (WGS) entry which is preliminary data.</text>
</comment>
<evidence type="ECO:0000256" key="1">
    <source>
        <dbReference type="ARBA" id="ARBA00005254"/>
    </source>
</evidence>